<organism evidence="1 2">
    <name type="scientific">Colletotrichum godetiae</name>
    <dbReference type="NCBI Taxonomy" id="1209918"/>
    <lineage>
        <taxon>Eukaryota</taxon>
        <taxon>Fungi</taxon>
        <taxon>Dikarya</taxon>
        <taxon>Ascomycota</taxon>
        <taxon>Pezizomycotina</taxon>
        <taxon>Sordariomycetes</taxon>
        <taxon>Hypocreomycetidae</taxon>
        <taxon>Glomerellales</taxon>
        <taxon>Glomerellaceae</taxon>
        <taxon>Colletotrichum</taxon>
        <taxon>Colletotrichum acutatum species complex</taxon>
    </lineage>
</organism>
<protein>
    <submittedName>
        <fullName evidence="1">Uncharacterized protein</fullName>
    </submittedName>
</protein>
<dbReference type="GeneID" id="85456776"/>
<evidence type="ECO:0000313" key="2">
    <source>
        <dbReference type="Proteomes" id="UP001224890"/>
    </source>
</evidence>
<dbReference type="RefSeq" id="XP_060430510.1">
    <property type="nucleotide sequence ID" value="XM_060572250.1"/>
</dbReference>
<dbReference type="EMBL" id="JAHMHR010000017">
    <property type="protein sequence ID" value="KAK1676507.1"/>
    <property type="molecule type" value="Genomic_DNA"/>
</dbReference>
<dbReference type="Proteomes" id="UP001224890">
    <property type="component" value="Unassembled WGS sequence"/>
</dbReference>
<name>A0AAJ0EUS2_9PEZI</name>
<comment type="caution">
    <text evidence="1">The sequence shown here is derived from an EMBL/GenBank/DDBJ whole genome shotgun (WGS) entry which is preliminary data.</text>
</comment>
<proteinExistence type="predicted"/>
<evidence type="ECO:0000313" key="1">
    <source>
        <dbReference type="EMBL" id="KAK1676507.1"/>
    </source>
</evidence>
<dbReference type="SUPFAM" id="SSF51735">
    <property type="entry name" value="NAD(P)-binding Rossmann-fold domains"/>
    <property type="match status" value="1"/>
</dbReference>
<sequence>MDSTKQQEPDVGIISIWNMGWVSRSFSKPMDFELARVARTEATIRRAEDADVDIVSSDMELVERASVVLSVVPPRDAMETAQRVVDALHDLATCGSRPIYPLYFIDLNAVAPSTVRGIAQLFASVQHSARFIAGSILGEPPVWIPANDLGPKTASPTTAISGVKHGFGGLYDINIHGVEILSPALSFHPETFISSFPSNSMVVVRLSS</sequence>
<keyword evidence="2" id="KW-1185">Reference proteome</keyword>
<gene>
    <name evidence="1" type="ORF">BDP55DRAFT_631138</name>
</gene>
<dbReference type="InterPro" id="IPR036291">
    <property type="entry name" value="NAD(P)-bd_dom_sf"/>
</dbReference>
<dbReference type="AlphaFoldDB" id="A0AAJ0EUS2"/>
<dbReference type="Gene3D" id="3.40.50.720">
    <property type="entry name" value="NAD(P)-binding Rossmann-like Domain"/>
    <property type="match status" value="1"/>
</dbReference>
<accession>A0AAJ0EUS2</accession>
<reference evidence="1" key="1">
    <citation type="submission" date="2021-06" db="EMBL/GenBank/DDBJ databases">
        <title>Comparative genomics, transcriptomics and evolutionary studies reveal genomic signatures of adaptation to plant cell wall in hemibiotrophic fungi.</title>
        <authorList>
            <consortium name="DOE Joint Genome Institute"/>
            <person name="Baroncelli R."/>
            <person name="Diaz J.F."/>
            <person name="Benocci T."/>
            <person name="Peng M."/>
            <person name="Battaglia E."/>
            <person name="Haridas S."/>
            <person name="Andreopoulos W."/>
            <person name="Labutti K."/>
            <person name="Pangilinan J."/>
            <person name="Floch G.L."/>
            <person name="Makela M.R."/>
            <person name="Henrissat B."/>
            <person name="Grigoriev I.V."/>
            <person name="Crouch J.A."/>
            <person name="De Vries R.P."/>
            <person name="Sukno S.A."/>
            <person name="Thon M.R."/>
        </authorList>
    </citation>
    <scope>NUCLEOTIDE SEQUENCE</scope>
    <source>
        <strain evidence="1">CBS 193.32</strain>
    </source>
</reference>